<name>A0ABR2XFD4_9PEZI</name>
<evidence type="ECO:0000313" key="1">
    <source>
        <dbReference type="EMBL" id="KAK9772385.1"/>
    </source>
</evidence>
<dbReference type="EMBL" id="JARVKM010000062">
    <property type="protein sequence ID" value="KAK9772385.1"/>
    <property type="molecule type" value="Genomic_DNA"/>
</dbReference>
<comment type="caution">
    <text evidence="1">The sequence shown here is derived from an EMBL/GenBank/DDBJ whole genome shotgun (WGS) entry which is preliminary data.</text>
</comment>
<keyword evidence="2" id="KW-1185">Reference proteome</keyword>
<protein>
    <submittedName>
        <fullName evidence="1">Glycosyltransferase family 25 protein</fullName>
    </submittedName>
</protein>
<organism evidence="1 2">
    <name type="scientific">Seiridium cardinale</name>
    <dbReference type="NCBI Taxonomy" id="138064"/>
    <lineage>
        <taxon>Eukaryota</taxon>
        <taxon>Fungi</taxon>
        <taxon>Dikarya</taxon>
        <taxon>Ascomycota</taxon>
        <taxon>Pezizomycotina</taxon>
        <taxon>Sordariomycetes</taxon>
        <taxon>Xylariomycetidae</taxon>
        <taxon>Amphisphaeriales</taxon>
        <taxon>Sporocadaceae</taxon>
        <taxon>Seiridium</taxon>
    </lineage>
</organism>
<gene>
    <name evidence="1" type="ORF">SCAR479_10923</name>
</gene>
<reference evidence="1 2" key="1">
    <citation type="submission" date="2024-02" db="EMBL/GenBank/DDBJ databases">
        <title>First draft genome assembly of two strains of Seiridium cardinale.</title>
        <authorList>
            <person name="Emiliani G."/>
            <person name="Scali E."/>
        </authorList>
    </citation>
    <scope>NUCLEOTIDE SEQUENCE [LARGE SCALE GENOMIC DNA]</scope>
    <source>
        <strain evidence="1 2">BM-138-000479</strain>
    </source>
</reference>
<evidence type="ECO:0000313" key="2">
    <source>
        <dbReference type="Proteomes" id="UP001465668"/>
    </source>
</evidence>
<accession>A0ABR2XFD4</accession>
<proteinExistence type="predicted"/>
<sequence>MFPWRDRRRTIAVACFIFVLVLTIIHQFESRVTSPFRTNDINDVYNSTLGFEKVLVVSTNPSWRIEGLRAAANRTGIHFEVPQQPKWSTSEVDLFRGVGLEDRKSEIGPGQAQCWLGHLNVIHDMLVQNWSTALIMEDDNDWDIMIKQQLSMVAPMIRRLTGSMGSVTDSPYGDTWDLLWLGHCGDDVPATGSIVSQIDQTLPDSALYRQVYGEYGYISPQLRMVHRTNIPTCTYAYALTSRAALKIYTLTHSGSDRIITVDLREWCARGVLRCVIVNPELFHHHKKAGELSSEIAVIEGWDEIAGPEKFDYTANIRYSARCNSNSGELVTCQDEWGKDR</sequence>
<dbReference type="Proteomes" id="UP001465668">
    <property type="component" value="Unassembled WGS sequence"/>
</dbReference>